<organism evidence="5 6">
    <name type="scientific">Streptomyces viridochromogenes (strain DSM 40736 / JCM 4977 / BCRC 1201 / Tue 494)</name>
    <dbReference type="NCBI Taxonomy" id="591159"/>
    <lineage>
        <taxon>Bacteria</taxon>
        <taxon>Bacillati</taxon>
        <taxon>Actinomycetota</taxon>
        <taxon>Actinomycetes</taxon>
        <taxon>Kitasatosporales</taxon>
        <taxon>Streptomycetaceae</taxon>
        <taxon>Streptomyces</taxon>
    </lineage>
</organism>
<dbReference type="SMART" id="SM00347">
    <property type="entry name" value="HTH_MARR"/>
    <property type="match status" value="1"/>
</dbReference>
<keyword evidence="1" id="KW-0805">Transcription regulation</keyword>
<proteinExistence type="predicted"/>
<dbReference type="HOGENOM" id="CLU_083287_8_4_11"/>
<dbReference type="PROSITE" id="PS50995">
    <property type="entry name" value="HTH_MARR_2"/>
    <property type="match status" value="1"/>
</dbReference>
<gene>
    <name evidence="5" type="ORF">SSQG_00382</name>
</gene>
<dbReference type="STRING" id="591159.SSQG_00382"/>
<dbReference type="Gene3D" id="1.10.10.10">
    <property type="entry name" value="Winged helix-like DNA-binding domain superfamily/Winged helix DNA-binding domain"/>
    <property type="match status" value="1"/>
</dbReference>
<keyword evidence="3" id="KW-0804">Transcription</keyword>
<dbReference type="GO" id="GO:0006950">
    <property type="term" value="P:response to stress"/>
    <property type="evidence" value="ECO:0007669"/>
    <property type="project" value="TreeGrafter"/>
</dbReference>
<dbReference type="Proteomes" id="UP000004184">
    <property type="component" value="Unassembled WGS sequence"/>
</dbReference>
<feature type="domain" description="HTH marR-type" evidence="4">
    <location>
        <begin position="19"/>
        <end position="147"/>
    </location>
</feature>
<dbReference type="SUPFAM" id="SSF46785">
    <property type="entry name" value="Winged helix' DNA-binding domain"/>
    <property type="match status" value="1"/>
</dbReference>
<reference evidence="6" key="1">
    <citation type="submission" date="2009-02" db="EMBL/GenBank/DDBJ databases">
        <title>Annotation of Streptomyces viridochromogenes strain DSM 40736.</title>
        <authorList>
            <consortium name="The Broad Institute Genome Sequencing Platform"/>
            <consortium name="Broad Institute Microbial Sequencing Center"/>
            <person name="Fischbach M."/>
            <person name="Godfrey P."/>
            <person name="Ward D."/>
            <person name="Young S."/>
            <person name="Zeng Q."/>
            <person name="Koehrsen M."/>
            <person name="Alvarado L."/>
            <person name="Berlin A.M."/>
            <person name="Bochicchio J."/>
            <person name="Borenstein D."/>
            <person name="Chapman S.B."/>
            <person name="Chen Z."/>
            <person name="Engels R."/>
            <person name="Freedman E."/>
            <person name="Gellesch M."/>
            <person name="Goldberg J."/>
            <person name="Griggs A."/>
            <person name="Gujja S."/>
            <person name="Heilman E.R."/>
            <person name="Heiman D.I."/>
            <person name="Hepburn T.A."/>
            <person name="Howarth C."/>
            <person name="Jen D."/>
            <person name="Larson L."/>
            <person name="Lewis B."/>
            <person name="Mehta T."/>
            <person name="Park D."/>
            <person name="Pearson M."/>
            <person name="Richards J."/>
            <person name="Roberts A."/>
            <person name="Saif S."/>
            <person name="Shea T.D."/>
            <person name="Shenoy N."/>
            <person name="Sisk P."/>
            <person name="Stolte C."/>
            <person name="Sykes S.N."/>
            <person name="Thomson T."/>
            <person name="Walk T."/>
            <person name="White J."/>
            <person name="Yandava C."/>
            <person name="Straight P."/>
            <person name="Clardy J."/>
            <person name="Hung D."/>
            <person name="Kolter R."/>
            <person name="Mekalanos J."/>
            <person name="Walker S."/>
            <person name="Walsh C.T."/>
            <person name="Wieland-Brown L.C."/>
            <person name="Haas B."/>
            <person name="Nusbaum C."/>
            <person name="Birren B."/>
        </authorList>
    </citation>
    <scope>NUCLEOTIDE SEQUENCE [LARGE SCALE GENOMIC DNA]</scope>
    <source>
        <strain evidence="6">DSM 40736 / JCM 4977 / BCRC 1201 / Tue 494</strain>
    </source>
</reference>
<dbReference type="InterPro" id="IPR039422">
    <property type="entry name" value="MarR/SlyA-like"/>
</dbReference>
<evidence type="ECO:0000256" key="1">
    <source>
        <dbReference type="ARBA" id="ARBA00023015"/>
    </source>
</evidence>
<dbReference type="PANTHER" id="PTHR33164">
    <property type="entry name" value="TRANSCRIPTIONAL REGULATOR, MARR FAMILY"/>
    <property type="match status" value="1"/>
</dbReference>
<dbReference type="InterPro" id="IPR036388">
    <property type="entry name" value="WH-like_DNA-bd_sf"/>
</dbReference>
<dbReference type="GO" id="GO:0003677">
    <property type="term" value="F:DNA binding"/>
    <property type="evidence" value="ECO:0007669"/>
    <property type="project" value="UniProtKB-KW"/>
</dbReference>
<evidence type="ECO:0000313" key="5">
    <source>
        <dbReference type="EMBL" id="EFL29864.1"/>
    </source>
</evidence>
<dbReference type="InterPro" id="IPR036390">
    <property type="entry name" value="WH_DNA-bd_sf"/>
</dbReference>
<dbReference type="GO" id="GO:0003700">
    <property type="term" value="F:DNA-binding transcription factor activity"/>
    <property type="evidence" value="ECO:0007669"/>
    <property type="project" value="InterPro"/>
</dbReference>
<sequence>MDIPLELGAGMLTPTPRRPDDLVHLLTRAERLAARRLQAVLEVEGCSLDAWRVLALLSDGEGYHMTAIAEAALLPPPTLTKLIDQLVDQNLVHRRVDPYDRRRVLAHLTPRGREYWQRVDHAVRAGRPTLGDDEDDLLRSLLARLAATLEEQAHV</sequence>
<keyword evidence="6" id="KW-1185">Reference proteome</keyword>
<dbReference type="eggNOG" id="COG1846">
    <property type="taxonomic scope" value="Bacteria"/>
</dbReference>
<evidence type="ECO:0000256" key="3">
    <source>
        <dbReference type="ARBA" id="ARBA00023163"/>
    </source>
</evidence>
<dbReference type="PANTHER" id="PTHR33164:SF64">
    <property type="entry name" value="TRANSCRIPTIONAL REGULATOR SLYA"/>
    <property type="match status" value="1"/>
</dbReference>
<dbReference type="AlphaFoldDB" id="D9X6B1"/>
<accession>D9X6B1</accession>
<protein>
    <submittedName>
        <fullName evidence="5">MarR family transcriptional regulator</fullName>
    </submittedName>
</protein>
<evidence type="ECO:0000313" key="6">
    <source>
        <dbReference type="Proteomes" id="UP000004184"/>
    </source>
</evidence>
<name>D9X6B1_STRVT</name>
<evidence type="ECO:0000256" key="2">
    <source>
        <dbReference type="ARBA" id="ARBA00023125"/>
    </source>
</evidence>
<keyword evidence="2" id="KW-0238">DNA-binding</keyword>
<dbReference type="EMBL" id="GG657757">
    <property type="protein sequence ID" value="EFL29864.1"/>
    <property type="molecule type" value="Genomic_DNA"/>
</dbReference>
<evidence type="ECO:0000259" key="4">
    <source>
        <dbReference type="PROSITE" id="PS50995"/>
    </source>
</evidence>
<dbReference type="Pfam" id="PF12802">
    <property type="entry name" value="MarR_2"/>
    <property type="match status" value="1"/>
</dbReference>
<dbReference type="InterPro" id="IPR000835">
    <property type="entry name" value="HTH_MarR-typ"/>
</dbReference>